<dbReference type="Gene3D" id="1.50.40.10">
    <property type="entry name" value="Mitochondrial carrier domain"/>
    <property type="match status" value="1"/>
</dbReference>
<comment type="function">
    <text evidence="10">Mitochondrial glycine transporter that imports glycine into the mitochondrial matrix. Plays an important role in providing glycine for the first enzymatic step in heme biosynthesis, the condensation of glycine with succinyl-CoA to produce 5-aminolevulinate (ALA) in the miochondrial matrix.</text>
</comment>
<name>A0A1Q3EQS8_LENED</name>
<evidence type="ECO:0000256" key="5">
    <source>
        <dbReference type="ARBA" id="ARBA00022792"/>
    </source>
</evidence>
<dbReference type="AlphaFoldDB" id="A0A1Q3EQS8"/>
<keyword evidence="2 10" id="KW-0813">Transport</keyword>
<protein>
    <recommendedName>
        <fullName evidence="10">Mitochondrial glycine transporter</fullName>
    </recommendedName>
    <alternativeName>
        <fullName evidence="10">Solute carrier family 25 member 38 homolog</fullName>
    </alternativeName>
</protein>
<dbReference type="GO" id="GO:0005743">
    <property type="term" value="C:mitochondrial inner membrane"/>
    <property type="evidence" value="ECO:0007669"/>
    <property type="project" value="UniProtKB-SubCell"/>
</dbReference>
<keyword evidence="8 10" id="KW-0472">Membrane</keyword>
<gene>
    <name evidence="12" type="ORF">LENED_011721</name>
</gene>
<dbReference type="InterPro" id="IPR023395">
    <property type="entry name" value="MCP_dom_sf"/>
</dbReference>
<evidence type="ECO:0000256" key="3">
    <source>
        <dbReference type="ARBA" id="ARBA00022692"/>
    </source>
</evidence>
<dbReference type="STRING" id="5353.A0A1Q3EQS8"/>
<comment type="caution">
    <text evidence="12">The sequence shown here is derived from an EMBL/GenBank/DDBJ whole genome shotgun (WGS) entry which is preliminary data.</text>
</comment>
<dbReference type="Proteomes" id="UP000188533">
    <property type="component" value="Unassembled WGS sequence"/>
</dbReference>
<organism evidence="12 13">
    <name type="scientific">Lentinula edodes</name>
    <name type="common">Shiitake mushroom</name>
    <name type="synonym">Lentinus edodes</name>
    <dbReference type="NCBI Taxonomy" id="5353"/>
    <lineage>
        <taxon>Eukaryota</taxon>
        <taxon>Fungi</taxon>
        <taxon>Dikarya</taxon>
        <taxon>Basidiomycota</taxon>
        <taxon>Agaricomycotina</taxon>
        <taxon>Agaricomycetes</taxon>
        <taxon>Agaricomycetidae</taxon>
        <taxon>Agaricales</taxon>
        <taxon>Marasmiineae</taxon>
        <taxon>Omphalotaceae</taxon>
        <taxon>Lentinula</taxon>
    </lineage>
</organism>
<proteinExistence type="inferred from homology"/>
<evidence type="ECO:0000256" key="9">
    <source>
        <dbReference type="ARBA" id="ARBA00034060"/>
    </source>
</evidence>
<keyword evidence="4 10" id="KW-0677">Repeat</keyword>
<comment type="similarity">
    <text evidence="10">Belongs to the mitochondrial carrier (TC 2.A.29) family. SLC25A38 subfamily.</text>
</comment>
<dbReference type="InterPro" id="IPR018108">
    <property type="entry name" value="MCP_transmembrane"/>
</dbReference>
<comment type="catalytic activity">
    <reaction evidence="9 10">
        <text>glycine(in) = glycine(out)</text>
        <dbReference type="Rhea" id="RHEA:70715"/>
        <dbReference type="ChEBI" id="CHEBI:57305"/>
    </reaction>
</comment>
<evidence type="ECO:0000256" key="4">
    <source>
        <dbReference type="ARBA" id="ARBA00022737"/>
    </source>
</evidence>
<evidence type="ECO:0000256" key="2">
    <source>
        <dbReference type="ARBA" id="ARBA00022448"/>
    </source>
</evidence>
<evidence type="ECO:0000256" key="1">
    <source>
        <dbReference type="ARBA" id="ARBA00004141"/>
    </source>
</evidence>
<sequence>MKNVGQQMTSGAVSGLTSTIALQPFDLLKTRLQQGDSVQDRNVSVLKTIREVLNSNGMRGLWRGTAPSLIRNVPGVALYMTGLTQLRSIMASSQYFTVPIIHNQPNATHSSVLPKLTNTGNLVAGATTRVGVGLLMNPLTLLKARFESNIYAYQTLSGAFASLVRSGPTELLRGVSAASLRDAPYAGIFVVFYEALKRNASLVVTPTSHTQSSILHSGAAAVAGALATLATHPFDVTKLQVRTENQYLSFASTVQTIWRYRGIRGYFDGASLRLSRKVLSSAIGWAVYEFILMSVHRDRDQTYVNCVIGREQRNIGFGRWTVNRRKKGLEQVRRFGELRNGVGETTHSFLFHLTNIPLEPPVSS</sequence>
<evidence type="ECO:0000256" key="11">
    <source>
        <dbReference type="PROSITE-ProRule" id="PRU00282"/>
    </source>
</evidence>
<dbReference type="HAMAP" id="MF_03064">
    <property type="entry name" value="SLC25A38"/>
    <property type="match status" value="1"/>
</dbReference>
<reference evidence="12 13" key="1">
    <citation type="submission" date="2016-08" db="EMBL/GenBank/DDBJ databases">
        <authorList>
            <consortium name="Lentinula edodes genome sequencing consortium"/>
            <person name="Sakamoto Y."/>
            <person name="Nakade K."/>
            <person name="Sato S."/>
            <person name="Yoshida Y."/>
            <person name="Miyazaki K."/>
            <person name="Natsume S."/>
            <person name="Konno N."/>
        </authorList>
    </citation>
    <scope>NUCLEOTIDE SEQUENCE [LARGE SCALE GENOMIC DNA]</scope>
    <source>
        <strain evidence="12 13">NBRC 111202</strain>
    </source>
</reference>
<evidence type="ECO:0000256" key="8">
    <source>
        <dbReference type="ARBA" id="ARBA00023136"/>
    </source>
</evidence>
<dbReference type="PROSITE" id="PS50920">
    <property type="entry name" value="SOLCAR"/>
    <property type="match status" value="3"/>
</dbReference>
<dbReference type="GO" id="GO:1904983">
    <property type="term" value="P:glycine import into mitochondrion"/>
    <property type="evidence" value="ECO:0007669"/>
    <property type="project" value="UniProtKB-UniRule"/>
</dbReference>
<evidence type="ECO:0000256" key="10">
    <source>
        <dbReference type="HAMAP-Rule" id="MF_03064"/>
    </source>
</evidence>
<dbReference type="EMBL" id="BDGU01001130">
    <property type="protein sequence ID" value="GAW09557.1"/>
    <property type="molecule type" value="Genomic_DNA"/>
</dbReference>
<evidence type="ECO:0000256" key="6">
    <source>
        <dbReference type="ARBA" id="ARBA00022989"/>
    </source>
</evidence>
<feature type="repeat" description="Solcar" evidence="11">
    <location>
        <begin position="211"/>
        <end position="294"/>
    </location>
</feature>
<dbReference type="InterPro" id="IPR030847">
    <property type="entry name" value="Hem25/SLC25A38"/>
</dbReference>
<dbReference type="GO" id="GO:0015187">
    <property type="term" value="F:glycine transmembrane transporter activity"/>
    <property type="evidence" value="ECO:0007669"/>
    <property type="project" value="UniProtKB-UniRule"/>
</dbReference>
<keyword evidence="7 10" id="KW-0496">Mitochondrion</keyword>
<accession>A0A1Q3EQS8</accession>
<evidence type="ECO:0000313" key="13">
    <source>
        <dbReference type="Proteomes" id="UP000188533"/>
    </source>
</evidence>
<feature type="repeat" description="Solcar" evidence="11">
    <location>
        <begin position="2"/>
        <end position="89"/>
    </location>
</feature>
<keyword evidence="13" id="KW-1185">Reference proteome</keyword>
<dbReference type="PANTHER" id="PTHR46181:SF3">
    <property type="entry name" value="MITOCHONDRIAL GLYCINE TRANSPORTER"/>
    <property type="match status" value="1"/>
</dbReference>
<dbReference type="PANTHER" id="PTHR46181">
    <property type="entry name" value="MITOCHONDRIAL GLYCINE TRANSPORTER"/>
    <property type="match status" value="1"/>
</dbReference>
<keyword evidence="5 10" id="KW-0999">Mitochondrion inner membrane</keyword>
<evidence type="ECO:0000313" key="12">
    <source>
        <dbReference type="EMBL" id="GAW09557.1"/>
    </source>
</evidence>
<feature type="repeat" description="Solcar" evidence="11">
    <location>
        <begin position="116"/>
        <end position="199"/>
    </location>
</feature>
<keyword evidence="6 10" id="KW-1133">Transmembrane helix</keyword>
<evidence type="ECO:0000256" key="7">
    <source>
        <dbReference type="ARBA" id="ARBA00023128"/>
    </source>
</evidence>
<keyword evidence="3 10" id="KW-0812">Transmembrane</keyword>
<dbReference type="Pfam" id="PF00153">
    <property type="entry name" value="Mito_carr"/>
    <property type="match status" value="3"/>
</dbReference>
<reference evidence="12 13" key="2">
    <citation type="submission" date="2017-02" db="EMBL/GenBank/DDBJ databases">
        <title>A genome survey and senescence transcriptome analysis in Lentinula edodes.</title>
        <authorList>
            <person name="Sakamoto Y."/>
            <person name="Nakade K."/>
            <person name="Sato S."/>
            <person name="Yoshida Y."/>
            <person name="Miyazaki K."/>
            <person name="Natsume S."/>
            <person name="Konno N."/>
        </authorList>
    </citation>
    <scope>NUCLEOTIDE SEQUENCE [LARGE SCALE GENOMIC DNA]</scope>
    <source>
        <strain evidence="12 13">NBRC 111202</strain>
    </source>
</reference>
<dbReference type="SUPFAM" id="SSF103506">
    <property type="entry name" value="Mitochondrial carrier"/>
    <property type="match status" value="1"/>
</dbReference>
<comment type="subcellular location">
    <subcellularLocation>
        <location evidence="1">Membrane</location>
        <topology evidence="1">Multi-pass membrane protein</topology>
    </subcellularLocation>
    <subcellularLocation>
        <location evidence="10">Mitochondrion inner membrane</location>
        <topology evidence="10">Multi-pass membrane protein</topology>
    </subcellularLocation>
</comment>